<dbReference type="GO" id="GO:0003700">
    <property type="term" value="F:DNA-binding transcription factor activity"/>
    <property type="evidence" value="ECO:0007669"/>
    <property type="project" value="InterPro"/>
</dbReference>
<keyword evidence="12" id="KW-0408">Iron</keyword>
<dbReference type="GO" id="GO:0005829">
    <property type="term" value="C:cytosol"/>
    <property type="evidence" value="ECO:0007669"/>
    <property type="project" value="TreeGrafter"/>
</dbReference>
<keyword evidence="4" id="KW-0963">Cytoplasm</keyword>
<name>A0A2Y9A1F9_9MICO</name>
<evidence type="ECO:0000256" key="7">
    <source>
        <dbReference type="ARBA" id="ARBA00022833"/>
    </source>
</evidence>
<dbReference type="Gene3D" id="1.10.10.10">
    <property type="entry name" value="Winged helix-like DNA-binding domain superfamily/Winged helix DNA-binding domain"/>
    <property type="match status" value="1"/>
</dbReference>
<evidence type="ECO:0000256" key="1">
    <source>
        <dbReference type="ARBA" id="ARBA00004496"/>
    </source>
</evidence>
<evidence type="ECO:0000256" key="8">
    <source>
        <dbReference type="ARBA" id="ARBA00023015"/>
    </source>
</evidence>
<keyword evidence="8" id="KW-0805">Transcription regulation</keyword>
<keyword evidence="5" id="KW-0678">Repressor</keyword>
<evidence type="ECO:0000313" key="13">
    <source>
        <dbReference type="EMBL" id="SSA36037.1"/>
    </source>
</evidence>
<feature type="binding site" evidence="12">
    <location>
        <position position="118"/>
    </location>
    <ligand>
        <name>Fe cation</name>
        <dbReference type="ChEBI" id="CHEBI:24875"/>
    </ligand>
</feature>
<reference evidence="14" key="1">
    <citation type="submission" date="2016-10" db="EMBL/GenBank/DDBJ databases">
        <authorList>
            <person name="Varghese N."/>
            <person name="Submissions S."/>
        </authorList>
    </citation>
    <scope>NUCLEOTIDE SEQUENCE [LARGE SCALE GENOMIC DNA]</scope>
    <source>
        <strain evidence="14">DSM 22951</strain>
    </source>
</reference>
<dbReference type="InterPro" id="IPR036390">
    <property type="entry name" value="WH_DNA-bd_sf"/>
</dbReference>
<evidence type="ECO:0000256" key="4">
    <source>
        <dbReference type="ARBA" id="ARBA00022490"/>
    </source>
</evidence>
<feature type="binding site" evidence="11">
    <location>
        <position position="126"/>
    </location>
    <ligand>
        <name>Zn(2+)</name>
        <dbReference type="ChEBI" id="CHEBI:29105"/>
    </ligand>
</feature>
<dbReference type="InterPro" id="IPR036388">
    <property type="entry name" value="WH-like_DNA-bd_sf"/>
</dbReference>
<gene>
    <name evidence="13" type="ORF">SAMN04489750_3416</name>
</gene>
<keyword evidence="10" id="KW-0804">Transcription</keyword>
<evidence type="ECO:0000313" key="14">
    <source>
        <dbReference type="Proteomes" id="UP000250028"/>
    </source>
</evidence>
<feature type="binding site" evidence="12">
    <location>
        <position position="80"/>
    </location>
    <ligand>
        <name>Fe cation</name>
        <dbReference type="ChEBI" id="CHEBI:24875"/>
    </ligand>
</feature>
<evidence type="ECO:0000256" key="5">
    <source>
        <dbReference type="ARBA" id="ARBA00022491"/>
    </source>
</evidence>
<dbReference type="AlphaFoldDB" id="A0A2Y9A1F9"/>
<dbReference type="Gene3D" id="3.30.1490.190">
    <property type="match status" value="1"/>
</dbReference>
<evidence type="ECO:0000256" key="6">
    <source>
        <dbReference type="ARBA" id="ARBA00022723"/>
    </source>
</evidence>
<comment type="cofactor">
    <cofactor evidence="12">
        <name>Mn(2+)</name>
        <dbReference type="ChEBI" id="CHEBI:29035"/>
    </cofactor>
    <cofactor evidence="12">
        <name>Fe(2+)</name>
        <dbReference type="ChEBI" id="CHEBI:29033"/>
    </cofactor>
    <text evidence="12">Binds 1 Mn(2+) or Fe(2+) ion per subunit.</text>
</comment>
<comment type="similarity">
    <text evidence="2">Belongs to the Fur family.</text>
</comment>
<keyword evidence="9" id="KW-0238">DNA-binding</keyword>
<dbReference type="CDD" id="cd07153">
    <property type="entry name" value="Fur_like"/>
    <property type="match status" value="1"/>
</dbReference>
<dbReference type="OrthoDB" id="8659436at2"/>
<keyword evidence="14" id="KW-1185">Reference proteome</keyword>
<proteinExistence type="inferred from homology"/>
<dbReference type="InterPro" id="IPR002481">
    <property type="entry name" value="FUR"/>
</dbReference>
<feature type="binding site" evidence="11">
    <location>
        <position position="129"/>
    </location>
    <ligand>
        <name>Zn(2+)</name>
        <dbReference type="ChEBI" id="CHEBI:29105"/>
    </ligand>
</feature>
<dbReference type="GO" id="GO:0008270">
    <property type="term" value="F:zinc ion binding"/>
    <property type="evidence" value="ECO:0007669"/>
    <property type="project" value="TreeGrafter"/>
</dbReference>
<comment type="subcellular location">
    <subcellularLocation>
        <location evidence="1">Cytoplasm</location>
    </subcellularLocation>
</comment>
<dbReference type="EMBL" id="UESZ01000001">
    <property type="protein sequence ID" value="SSA36037.1"/>
    <property type="molecule type" value="Genomic_DNA"/>
</dbReference>
<dbReference type="GO" id="GO:0045892">
    <property type="term" value="P:negative regulation of DNA-templated transcription"/>
    <property type="evidence" value="ECO:0007669"/>
    <property type="project" value="TreeGrafter"/>
</dbReference>
<dbReference type="Pfam" id="PF01475">
    <property type="entry name" value="FUR"/>
    <property type="match status" value="1"/>
</dbReference>
<feature type="binding site" evidence="11">
    <location>
        <position position="86"/>
    </location>
    <ligand>
        <name>Zn(2+)</name>
        <dbReference type="ChEBI" id="CHEBI:29105"/>
    </ligand>
</feature>
<dbReference type="RefSeq" id="WP_109687713.1">
    <property type="nucleotide sequence ID" value="NZ_QGDN01000001.1"/>
</dbReference>
<evidence type="ECO:0000256" key="2">
    <source>
        <dbReference type="ARBA" id="ARBA00007957"/>
    </source>
</evidence>
<evidence type="ECO:0000256" key="9">
    <source>
        <dbReference type="ARBA" id="ARBA00023125"/>
    </source>
</evidence>
<feature type="binding site" evidence="11">
    <location>
        <position position="89"/>
    </location>
    <ligand>
        <name>Zn(2+)</name>
        <dbReference type="ChEBI" id="CHEBI:29105"/>
    </ligand>
</feature>
<dbReference type="PANTHER" id="PTHR33202:SF2">
    <property type="entry name" value="FERRIC UPTAKE REGULATION PROTEIN"/>
    <property type="match status" value="1"/>
</dbReference>
<dbReference type="InterPro" id="IPR043135">
    <property type="entry name" value="Fur_C"/>
</dbReference>
<accession>A0A2Y9A1F9</accession>
<dbReference type="SUPFAM" id="SSF46785">
    <property type="entry name" value="Winged helix' DNA-binding domain"/>
    <property type="match status" value="1"/>
</dbReference>
<comment type="subunit">
    <text evidence="3">Homodimer.</text>
</comment>
<sequence>MSRRATKQGAAVEAALAADTTFRSAQELHAGLRVDGQSIGLATVYRQLSALVEDGRADVVQGPDGESRYRLCGPSEADSHHHHLVCRECGASVEVASSAVEKWASQIAADAGYTQVSHTVEIFGQCPRCS</sequence>
<dbReference type="GO" id="GO:1900376">
    <property type="term" value="P:regulation of secondary metabolite biosynthetic process"/>
    <property type="evidence" value="ECO:0007669"/>
    <property type="project" value="TreeGrafter"/>
</dbReference>
<evidence type="ECO:0000256" key="11">
    <source>
        <dbReference type="PIRSR" id="PIRSR602481-1"/>
    </source>
</evidence>
<comment type="cofactor">
    <cofactor evidence="11">
        <name>Zn(2+)</name>
        <dbReference type="ChEBI" id="CHEBI:29105"/>
    </cofactor>
    <text evidence="11">Binds 1 zinc ion per subunit.</text>
</comment>
<dbReference type="PANTHER" id="PTHR33202">
    <property type="entry name" value="ZINC UPTAKE REGULATION PROTEIN"/>
    <property type="match status" value="1"/>
</dbReference>
<evidence type="ECO:0000256" key="12">
    <source>
        <dbReference type="PIRSR" id="PIRSR602481-2"/>
    </source>
</evidence>
<keyword evidence="6 11" id="KW-0479">Metal-binding</keyword>
<dbReference type="Proteomes" id="UP000250028">
    <property type="component" value="Unassembled WGS sequence"/>
</dbReference>
<evidence type="ECO:0000256" key="3">
    <source>
        <dbReference type="ARBA" id="ARBA00011738"/>
    </source>
</evidence>
<keyword evidence="7 11" id="KW-0862">Zinc</keyword>
<evidence type="ECO:0000256" key="10">
    <source>
        <dbReference type="ARBA" id="ARBA00023163"/>
    </source>
</evidence>
<organism evidence="13 14">
    <name type="scientific">Branchiibius hedensis</name>
    <dbReference type="NCBI Taxonomy" id="672460"/>
    <lineage>
        <taxon>Bacteria</taxon>
        <taxon>Bacillati</taxon>
        <taxon>Actinomycetota</taxon>
        <taxon>Actinomycetes</taxon>
        <taxon>Micrococcales</taxon>
        <taxon>Dermacoccaceae</taxon>
        <taxon>Branchiibius</taxon>
    </lineage>
</organism>
<protein>
    <submittedName>
        <fullName evidence="13">Zinc uptake regulator, Fur family</fullName>
    </submittedName>
</protein>
<feature type="binding site" evidence="12">
    <location>
        <position position="101"/>
    </location>
    <ligand>
        <name>Fe cation</name>
        <dbReference type="ChEBI" id="CHEBI:24875"/>
    </ligand>
</feature>
<dbReference type="GO" id="GO:0000976">
    <property type="term" value="F:transcription cis-regulatory region binding"/>
    <property type="evidence" value="ECO:0007669"/>
    <property type="project" value="TreeGrafter"/>
</dbReference>